<proteinExistence type="predicted"/>
<dbReference type="SMART" id="SM00552">
    <property type="entry name" value="ADEAMc"/>
    <property type="match status" value="1"/>
</dbReference>
<protein>
    <recommendedName>
        <fullName evidence="1">A to I editase domain-containing protein</fullName>
    </recommendedName>
</protein>
<dbReference type="EMBL" id="RZGK01000022">
    <property type="protein sequence ID" value="KAF9690761.1"/>
    <property type="molecule type" value="Genomic_DNA"/>
</dbReference>
<organism evidence="2 3">
    <name type="scientific">Ascochyta lentis</name>
    <dbReference type="NCBI Taxonomy" id="205686"/>
    <lineage>
        <taxon>Eukaryota</taxon>
        <taxon>Fungi</taxon>
        <taxon>Dikarya</taxon>
        <taxon>Ascomycota</taxon>
        <taxon>Pezizomycotina</taxon>
        <taxon>Dothideomycetes</taxon>
        <taxon>Pleosporomycetidae</taxon>
        <taxon>Pleosporales</taxon>
        <taxon>Pleosporineae</taxon>
        <taxon>Didymellaceae</taxon>
        <taxon>Ascochyta</taxon>
    </lineage>
</organism>
<sequence>MTPDADAIADCVLSTFDQLPDKRKPRPRNDHSREWVPLSGLVLSKGNHPANCWTTLVAYAYRIAKMASSHVCPWGQGSPLHLPLLAMHLQWFIASTGMKCLPQNKLASADGNILHDWHAEVVAIRTFNRFLLDECLLLSTPPFADSNFIRQRSTTEISEHEPQPFTIREDVQIHMYCSEAPCGDASMELTMDAQEDATPWTSAPPTISAGSSAEGAGALRGRSNFALLGAVRCKPSRPDAPPTLSKSCTDKLTLKQAVSLLSSVTSILLSPRNAYVHSLILPSSQYVPAACERAFSRTGRLKGLTDEKVQHWRGGYRWQPFTVRPTQREFTWSRRSIATNEKAVASNLSAAWTPALQETLIGGVLQGRKQLDPRGASSICRRRAWALAVQIASLAGAPTVVEALKHSAYAAVKGSESLATRQQVKKDMQEQGLSGWVKNTGDTSFTLS</sequence>
<evidence type="ECO:0000259" key="1">
    <source>
        <dbReference type="PROSITE" id="PS50141"/>
    </source>
</evidence>
<dbReference type="PANTHER" id="PTHR47803:SF1">
    <property type="entry name" value="TRNA-SPECIFIC ADENOSINE DEAMINASE 1"/>
    <property type="match status" value="1"/>
</dbReference>
<evidence type="ECO:0000313" key="3">
    <source>
        <dbReference type="Proteomes" id="UP000651452"/>
    </source>
</evidence>
<dbReference type="InterPro" id="IPR002466">
    <property type="entry name" value="A_deamin"/>
</dbReference>
<keyword evidence="3" id="KW-1185">Reference proteome</keyword>
<dbReference type="Pfam" id="PF02137">
    <property type="entry name" value="A_deamin"/>
    <property type="match status" value="1"/>
</dbReference>
<dbReference type="Proteomes" id="UP000651452">
    <property type="component" value="Unassembled WGS sequence"/>
</dbReference>
<dbReference type="GO" id="GO:0002100">
    <property type="term" value="P:tRNA wobble adenosine to inosine editing"/>
    <property type="evidence" value="ECO:0007669"/>
    <property type="project" value="InterPro"/>
</dbReference>
<feature type="domain" description="A to I editase" evidence="1">
    <location>
        <begin position="93"/>
        <end position="438"/>
    </location>
</feature>
<comment type="caution">
    <text evidence="2">The sequence shown here is derived from an EMBL/GenBank/DDBJ whole genome shotgun (WGS) entry which is preliminary data.</text>
</comment>
<name>A0A8H7IVD6_9PLEO</name>
<reference evidence="2" key="2">
    <citation type="submission" date="2020-09" db="EMBL/GenBank/DDBJ databases">
        <title>Reference genome assembly for Australian Ascochyta lentis isolate Al4.</title>
        <authorList>
            <person name="Lee R.C."/>
            <person name="Farfan-Caceres L.M."/>
            <person name="Debler J.W."/>
            <person name="Williams A.H."/>
            <person name="Henares B.M."/>
        </authorList>
    </citation>
    <scope>NUCLEOTIDE SEQUENCE</scope>
    <source>
        <strain evidence="2">Al4</strain>
    </source>
</reference>
<dbReference type="InterPro" id="IPR042935">
    <property type="entry name" value="Tad1"/>
</dbReference>
<reference evidence="2" key="1">
    <citation type="submission" date="2018-12" db="EMBL/GenBank/DDBJ databases">
        <authorList>
            <person name="Syme R.A."/>
            <person name="Farfan-Caceres L."/>
            <person name="Lichtenzveig J."/>
        </authorList>
    </citation>
    <scope>NUCLEOTIDE SEQUENCE</scope>
    <source>
        <strain evidence="2">Al4</strain>
    </source>
</reference>
<evidence type="ECO:0000313" key="2">
    <source>
        <dbReference type="EMBL" id="KAF9690761.1"/>
    </source>
</evidence>
<dbReference type="GO" id="GO:0003723">
    <property type="term" value="F:RNA binding"/>
    <property type="evidence" value="ECO:0007669"/>
    <property type="project" value="InterPro"/>
</dbReference>
<dbReference type="AlphaFoldDB" id="A0A8H7IVD6"/>
<dbReference type="OrthoDB" id="10268011at2759"/>
<dbReference type="PROSITE" id="PS50141">
    <property type="entry name" value="A_DEAMIN_EDITASE"/>
    <property type="match status" value="1"/>
</dbReference>
<accession>A0A8H7IVD6</accession>
<gene>
    <name evidence="2" type="ORF">EKO04_011132</name>
</gene>
<dbReference type="PANTHER" id="PTHR47803">
    <property type="entry name" value="TRNA-SPECIFIC ADENOSINE DEAMINASE 1"/>
    <property type="match status" value="1"/>
</dbReference>
<dbReference type="GO" id="GO:0043829">
    <property type="term" value="F:tRNA-specific adenosine-37 deaminase activity"/>
    <property type="evidence" value="ECO:0007669"/>
    <property type="project" value="TreeGrafter"/>
</dbReference>